<dbReference type="AlphaFoldDB" id="A0A927BVL9"/>
<evidence type="ECO:0000313" key="9">
    <source>
        <dbReference type="Proteomes" id="UP000621560"/>
    </source>
</evidence>
<evidence type="ECO:0000256" key="4">
    <source>
        <dbReference type="ARBA" id="ARBA00022989"/>
    </source>
</evidence>
<protein>
    <submittedName>
        <fullName evidence="8">MFS transporter</fullName>
    </submittedName>
</protein>
<feature type="transmembrane region" description="Helical" evidence="6">
    <location>
        <begin position="298"/>
        <end position="316"/>
    </location>
</feature>
<dbReference type="GO" id="GO:0005886">
    <property type="term" value="C:plasma membrane"/>
    <property type="evidence" value="ECO:0007669"/>
    <property type="project" value="UniProtKB-SubCell"/>
</dbReference>
<gene>
    <name evidence="8" type="ORF">IDH44_13910</name>
</gene>
<dbReference type="Pfam" id="PF07690">
    <property type="entry name" value="MFS_1"/>
    <property type="match status" value="1"/>
</dbReference>
<dbReference type="PROSITE" id="PS50850">
    <property type="entry name" value="MFS"/>
    <property type="match status" value="1"/>
</dbReference>
<feature type="transmembrane region" description="Helical" evidence="6">
    <location>
        <begin position="147"/>
        <end position="168"/>
    </location>
</feature>
<dbReference type="Gene3D" id="1.20.1250.20">
    <property type="entry name" value="MFS general substrate transporter like domains"/>
    <property type="match status" value="2"/>
</dbReference>
<dbReference type="InterPro" id="IPR036259">
    <property type="entry name" value="MFS_trans_sf"/>
</dbReference>
<keyword evidence="5 6" id="KW-0472">Membrane</keyword>
<reference evidence="8" key="1">
    <citation type="submission" date="2020-09" db="EMBL/GenBank/DDBJ databases">
        <title>A novel bacterium of genus Paenibacillus, isolated from South China Sea.</title>
        <authorList>
            <person name="Huang H."/>
            <person name="Mo K."/>
            <person name="Hu Y."/>
        </authorList>
    </citation>
    <scope>NUCLEOTIDE SEQUENCE</scope>
    <source>
        <strain evidence="8">IB182496</strain>
    </source>
</reference>
<evidence type="ECO:0000313" key="8">
    <source>
        <dbReference type="EMBL" id="MBD2846294.1"/>
    </source>
</evidence>
<feature type="transmembrane region" description="Helical" evidence="6">
    <location>
        <begin position="85"/>
        <end position="102"/>
    </location>
</feature>
<feature type="transmembrane region" description="Helical" evidence="6">
    <location>
        <begin position="322"/>
        <end position="345"/>
    </location>
</feature>
<feature type="transmembrane region" description="Helical" evidence="6">
    <location>
        <begin position="108"/>
        <end position="126"/>
    </location>
</feature>
<evidence type="ECO:0000256" key="5">
    <source>
        <dbReference type="ARBA" id="ARBA00023136"/>
    </source>
</evidence>
<dbReference type="CDD" id="cd17393">
    <property type="entry name" value="MFS_MosC_like"/>
    <property type="match status" value="1"/>
</dbReference>
<feature type="transmembrane region" description="Helical" evidence="6">
    <location>
        <begin position="266"/>
        <end position="286"/>
    </location>
</feature>
<comment type="subcellular location">
    <subcellularLocation>
        <location evidence="1">Cell membrane</location>
        <topology evidence="1">Multi-pass membrane protein</topology>
    </subcellularLocation>
</comment>
<keyword evidence="2" id="KW-0813">Transport</keyword>
<dbReference type="InterPro" id="IPR051788">
    <property type="entry name" value="MFS_Transporter"/>
</dbReference>
<feature type="transmembrane region" description="Helical" evidence="6">
    <location>
        <begin position="57"/>
        <end position="78"/>
    </location>
</feature>
<evidence type="ECO:0000256" key="3">
    <source>
        <dbReference type="ARBA" id="ARBA00022692"/>
    </source>
</evidence>
<evidence type="ECO:0000259" key="7">
    <source>
        <dbReference type="PROSITE" id="PS50850"/>
    </source>
</evidence>
<evidence type="ECO:0000256" key="6">
    <source>
        <dbReference type="SAM" id="Phobius"/>
    </source>
</evidence>
<dbReference type="RefSeq" id="WP_190918593.1">
    <property type="nucleotide sequence ID" value="NZ_JACXIZ010000022.1"/>
</dbReference>
<dbReference type="GO" id="GO:0022857">
    <property type="term" value="F:transmembrane transporter activity"/>
    <property type="evidence" value="ECO:0007669"/>
    <property type="project" value="InterPro"/>
</dbReference>
<dbReference type="PANTHER" id="PTHR23514">
    <property type="entry name" value="BYPASS OF STOP CODON PROTEIN 6"/>
    <property type="match status" value="1"/>
</dbReference>
<proteinExistence type="predicted"/>
<feature type="transmembrane region" description="Helical" evidence="6">
    <location>
        <begin position="233"/>
        <end position="254"/>
    </location>
</feature>
<dbReference type="SUPFAM" id="SSF103473">
    <property type="entry name" value="MFS general substrate transporter"/>
    <property type="match status" value="1"/>
</dbReference>
<comment type="caution">
    <text evidence="8">The sequence shown here is derived from an EMBL/GenBank/DDBJ whole genome shotgun (WGS) entry which is preliminary data.</text>
</comment>
<feature type="transmembrane region" description="Helical" evidence="6">
    <location>
        <begin position="174"/>
        <end position="192"/>
    </location>
</feature>
<feature type="domain" description="Major facilitator superfamily (MFS) profile" evidence="7">
    <location>
        <begin position="19"/>
        <end position="409"/>
    </location>
</feature>
<dbReference type="InterPro" id="IPR020846">
    <property type="entry name" value="MFS_dom"/>
</dbReference>
<feature type="transmembrane region" description="Helical" evidence="6">
    <location>
        <begin position="352"/>
        <end position="370"/>
    </location>
</feature>
<keyword evidence="9" id="KW-1185">Reference proteome</keyword>
<name>A0A927BVL9_9BACL</name>
<feature type="transmembrane region" description="Helical" evidence="6">
    <location>
        <begin position="18"/>
        <end position="37"/>
    </location>
</feature>
<evidence type="ECO:0000256" key="1">
    <source>
        <dbReference type="ARBA" id="ARBA00004651"/>
    </source>
</evidence>
<organism evidence="8 9">
    <name type="scientific">Paenibacillus sabuli</name>
    <dbReference type="NCBI Taxonomy" id="2772509"/>
    <lineage>
        <taxon>Bacteria</taxon>
        <taxon>Bacillati</taxon>
        <taxon>Bacillota</taxon>
        <taxon>Bacilli</taxon>
        <taxon>Bacillales</taxon>
        <taxon>Paenibacillaceae</taxon>
        <taxon>Paenibacillus</taxon>
    </lineage>
</organism>
<accession>A0A927BVL9</accession>
<dbReference type="InterPro" id="IPR011701">
    <property type="entry name" value="MFS"/>
</dbReference>
<evidence type="ECO:0000256" key="2">
    <source>
        <dbReference type="ARBA" id="ARBA00022448"/>
    </source>
</evidence>
<dbReference type="PANTHER" id="PTHR23514:SF13">
    <property type="entry name" value="INNER MEMBRANE PROTEIN YBJJ"/>
    <property type="match status" value="1"/>
</dbReference>
<dbReference type="EMBL" id="JACXIZ010000022">
    <property type="protein sequence ID" value="MBD2846294.1"/>
    <property type="molecule type" value="Genomic_DNA"/>
</dbReference>
<dbReference type="Proteomes" id="UP000621560">
    <property type="component" value="Unassembled WGS sequence"/>
</dbReference>
<keyword evidence="4 6" id="KW-1133">Transmembrane helix</keyword>
<sequence>MSNSARRERQPLENGHKLWFGGLLVIFALPGFAFASWVSRTTTIRDQLDASTSQMGFLLLGLATGSIVGLTGSGRLISRLGARRSIAASTMLLALGFIAAGAGTAVALAPVIFAGLLIFGIGYGVLDVAMNVEGGSLEQALGRNVMPLLHALFSLGMLLGALAGTAAIAAQLPVSIHLAAVGLALGGGVYALSRCLPPATGREAAEEREADVPGASRASGARLSAKIWREPRVWMIGLIVLGAAFSEGAASDWIPLAMVDGYGVEAATGSLVYGFFVGAMLVARLAGGYMLDRFGRVAVLRGCAALSVAGLLVFIFGSGTAAAATGAVLWGLGASVGFPVGLSAAGDEPRGAAARVSAVAMIGYFAFLVGPPSLGLLGEQIGLRRAMLVVLAMVLLAGLLSHAARKPRRSGAPEGR</sequence>
<feature type="transmembrane region" description="Helical" evidence="6">
    <location>
        <begin position="382"/>
        <end position="400"/>
    </location>
</feature>
<keyword evidence="3 6" id="KW-0812">Transmembrane</keyword>